<dbReference type="GO" id="GO:0009279">
    <property type="term" value="C:cell outer membrane"/>
    <property type="evidence" value="ECO:0007669"/>
    <property type="project" value="UniProtKB-SubCell"/>
</dbReference>
<keyword evidence="7" id="KW-0998">Cell outer membrane</keyword>
<dbReference type="Gene3D" id="2.40.170.20">
    <property type="entry name" value="TonB-dependent receptor, beta-barrel domain"/>
    <property type="match status" value="1"/>
</dbReference>
<comment type="similarity">
    <text evidence="8">Belongs to the TonB-dependent receptor family.</text>
</comment>
<dbReference type="PANTHER" id="PTHR30069">
    <property type="entry name" value="TONB-DEPENDENT OUTER MEMBRANE RECEPTOR"/>
    <property type="match status" value="1"/>
</dbReference>
<keyword evidence="2" id="KW-0813">Transport</keyword>
<dbReference type="AlphaFoldDB" id="A0A1I7G2L8"/>
<name>A0A1I7G2L8_9BACT</name>
<evidence type="ECO:0000313" key="13">
    <source>
        <dbReference type="Proteomes" id="UP000182491"/>
    </source>
</evidence>
<dbReference type="SUPFAM" id="SSF56935">
    <property type="entry name" value="Porins"/>
    <property type="match status" value="1"/>
</dbReference>
<evidence type="ECO:0000256" key="3">
    <source>
        <dbReference type="ARBA" id="ARBA00022452"/>
    </source>
</evidence>
<dbReference type="InterPro" id="IPR008969">
    <property type="entry name" value="CarboxyPept-like_regulatory"/>
</dbReference>
<accession>A0A1I7G2L8</accession>
<gene>
    <name evidence="12" type="ORF">SAMN04487941_0666</name>
</gene>
<evidence type="ECO:0000259" key="10">
    <source>
        <dbReference type="Pfam" id="PF00593"/>
    </source>
</evidence>
<keyword evidence="4" id="KW-0812">Transmembrane</keyword>
<dbReference type="PANTHER" id="PTHR30069:SF46">
    <property type="entry name" value="OAR PROTEIN"/>
    <property type="match status" value="1"/>
</dbReference>
<evidence type="ECO:0000256" key="7">
    <source>
        <dbReference type="ARBA" id="ARBA00023237"/>
    </source>
</evidence>
<evidence type="ECO:0000256" key="8">
    <source>
        <dbReference type="RuleBase" id="RU003357"/>
    </source>
</evidence>
<feature type="domain" description="TonB-dependent receptor-like beta-barrel" evidence="10">
    <location>
        <begin position="288"/>
        <end position="745"/>
    </location>
</feature>
<comment type="subcellular location">
    <subcellularLocation>
        <location evidence="1">Cell outer membrane</location>
        <topology evidence="1">Multi-pass membrane protein</topology>
    </subcellularLocation>
</comment>
<reference evidence="13" key="1">
    <citation type="submission" date="2016-10" db="EMBL/GenBank/DDBJ databases">
        <authorList>
            <person name="Varghese N."/>
        </authorList>
    </citation>
    <scope>NUCLEOTIDE SEQUENCE [LARGE SCALE GENOMIC DNA]</scope>
    <source>
        <strain evidence="13">DSM 18820</strain>
    </source>
</reference>
<dbReference type="Gene3D" id="2.60.40.1120">
    <property type="entry name" value="Carboxypeptidase-like, regulatory domain"/>
    <property type="match status" value="1"/>
</dbReference>
<dbReference type="Pfam" id="PF07715">
    <property type="entry name" value="Plug"/>
    <property type="match status" value="1"/>
</dbReference>
<dbReference type="EMBL" id="FPCA01000001">
    <property type="protein sequence ID" value="SFU42692.1"/>
    <property type="molecule type" value="Genomic_DNA"/>
</dbReference>
<feature type="signal peptide" evidence="9">
    <location>
        <begin position="1"/>
        <end position="23"/>
    </location>
</feature>
<dbReference type="Pfam" id="PF13715">
    <property type="entry name" value="CarbopepD_reg_2"/>
    <property type="match status" value="1"/>
</dbReference>
<keyword evidence="9" id="KW-0732">Signal</keyword>
<keyword evidence="13" id="KW-1185">Reference proteome</keyword>
<evidence type="ECO:0000259" key="11">
    <source>
        <dbReference type="Pfam" id="PF07715"/>
    </source>
</evidence>
<keyword evidence="6 8" id="KW-0472">Membrane</keyword>
<dbReference type="Pfam" id="PF00593">
    <property type="entry name" value="TonB_dep_Rec_b-barrel"/>
    <property type="match status" value="1"/>
</dbReference>
<evidence type="ECO:0000256" key="5">
    <source>
        <dbReference type="ARBA" id="ARBA00023077"/>
    </source>
</evidence>
<dbReference type="GO" id="GO:0015344">
    <property type="term" value="F:siderophore uptake transmembrane transporter activity"/>
    <property type="evidence" value="ECO:0007669"/>
    <property type="project" value="TreeGrafter"/>
</dbReference>
<dbReference type="InterPro" id="IPR012910">
    <property type="entry name" value="Plug_dom"/>
</dbReference>
<evidence type="ECO:0000256" key="4">
    <source>
        <dbReference type="ARBA" id="ARBA00022692"/>
    </source>
</evidence>
<dbReference type="Gene3D" id="2.170.130.10">
    <property type="entry name" value="TonB-dependent receptor, plug domain"/>
    <property type="match status" value="1"/>
</dbReference>
<dbReference type="Proteomes" id="UP000182491">
    <property type="component" value="Unassembled WGS sequence"/>
</dbReference>
<dbReference type="InterPro" id="IPR039426">
    <property type="entry name" value="TonB-dep_rcpt-like"/>
</dbReference>
<dbReference type="OrthoDB" id="9758870at2"/>
<evidence type="ECO:0000313" key="12">
    <source>
        <dbReference type="EMBL" id="SFU42692.1"/>
    </source>
</evidence>
<evidence type="ECO:0000256" key="6">
    <source>
        <dbReference type="ARBA" id="ARBA00023136"/>
    </source>
</evidence>
<protein>
    <submittedName>
        <fullName evidence="12">Outer membrane receptor proteins, mostly Fe transport</fullName>
    </submittedName>
</protein>
<dbReference type="InterPro" id="IPR000531">
    <property type="entry name" value="Beta-barrel_TonB"/>
</dbReference>
<feature type="chain" id="PRO_5010249687" evidence="9">
    <location>
        <begin position="24"/>
        <end position="791"/>
    </location>
</feature>
<dbReference type="InterPro" id="IPR036942">
    <property type="entry name" value="Beta-barrel_TonB_sf"/>
</dbReference>
<keyword evidence="12" id="KW-0675">Receptor</keyword>
<evidence type="ECO:0000256" key="2">
    <source>
        <dbReference type="ARBA" id="ARBA00022448"/>
    </source>
</evidence>
<dbReference type="SUPFAM" id="SSF49464">
    <property type="entry name" value="Carboxypeptidase regulatory domain-like"/>
    <property type="match status" value="1"/>
</dbReference>
<dbReference type="GO" id="GO:0044718">
    <property type="term" value="P:siderophore transmembrane transport"/>
    <property type="evidence" value="ECO:0007669"/>
    <property type="project" value="TreeGrafter"/>
</dbReference>
<dbReference type="RefSeq" id="WP_082815303.1">
    <property type="nucleotide sequence ID" value="NZ_BMXC01000001.1"/>
</dbReference>
<dbReference type="InterPro" id="IPR037066">
    <property type="entry name" value="Plug_dom_sf"/>
</dbReference>
<keyword evidence="5 8" id="KW-0798">TonB box</keyword>
<proteinExistence type="inferred from homology"/>
<dbReference type="STRING" id="388950.GCA_001611675_03801"/>
<evidence type="ECO:0000256" key="9">
    <source>
        <dbReference type="SAM" id="SignalP"/>
    </source>
</evidence>
<keyword evidence="3" id="KW-1134">Transmembrane beta strand</keyword>
<sequence>MPKSNYFFILLLGLLFVVPPAVAQQLHTLSGRVLDANSGETLAGAAVSLKESPSAGAVTDAAGRYSFVAPTGRYTLVSRSIGYDAKEQPLQLTKNTFLDITLSPTAYDVQEVQITAERQPPMKETAVMGQLELPLETIKTLPVLFGEVDIMRTVQLLPGVKSAGEGSTGFYVRGGGADQNLVLLDQATVYNPGHLFNFFSVFNSDAIGNTTLIKGNMPARYGGRLSSVLDIGMKEGDYSNFRADGGIGLIASRLSLQGPIVEDKASFILSGRRTYVDVLLNPFLQNTEQGGVPYHFYDVNGKLSFRASDKDKLSLSGYYGRDVGAFTLSDGRFTSEFFWGNNSATARWDHAFSDKLEMDVSAIMSNYDFQFTGNFAGFSTILKTGISDYSTQVNFNYKPNVRHHLQYGMQYTYHILRPRTGEAAGDAGETFGTDRIRNKYGHEAAIYLSDDFYVTDKLLLSLGLRHSYFGQTGPFTLYQFNENQVVTGSTNYGSGESVASYRSWEPRVSLNYELSNNAALKAAFTKSAQYLHLVSNAYTTLPLDVWVPSSALVEPQFSTQYAIGYFRSMKDNQYEGSVEVYYKDLENQLEYREGFSPGPSNRDLEYEFVSGKGKSYGVELFLRKNYGSLQGWMGYTLSRTTRNFPQLNEGNTFPARYDRRHDLSLVGSYKYNDRWTFGGSFVYGTGEATTMPERRYFLEGTVNYRYGDRNSFRMEPTHRLDLSATLEGKKWKNIENSWTFSVYNVYGRKNPYLYYIDNEGDAFDSSVKLQAKKVSIVPFPLPSVTLNFSWK</sequence>
<organism evidence="12 13">
    <name type="scientific">Pontibacter akesuensis</name>
    <dbReference type="NCBI Taxonomy" id="388950"/>
    <lineage>
        <taxon>Bacteria</taxon>
        <taxon>Pseudomonadati</taxon>
        <taxon>Bacteroidota</taxon>
        <taxon>Cytophagia</taxon>
        <taxon>Cytophagales</taxon>
        <taxon>Hymenobacteraceae</taxon>
        <taxon>Pontibacter</taxon>
    </lineage>
</organism>
<feature type="domain" description="TonB-dependent receptor plug" evidence="11">
    <location>
        <begin position="149"/>
        <end position="224"/>
    </location>
</feature>
<evidence type="ECO:0000256" key="1">
    <source>
        <dbReference type="ARBA" id="ARBA00004571"/>
    </source>
</evidence>